<name>A0A1X7U8W3_AMPQE</name>
<protein>
    <submittedName>
        <fullName evidence="2">Uncharacterized protein</fullName>
    </submittedName>
</protein>
<dbReference type="OMA" id="YDYCKEL"/>
<dbReference type="InParanoid" id="A0A1X7U8W3"/>
<dbReference type="EnsemblMetazoa" id="Aqu2.1.24200_001">
    <property type="protein sequence ID" value="Aqu2.1.24200_001"/>
    <property type="gene ID" value="Aqu2.1.24200"/>
</dbReference>
<accession>A0A1X7U8W3</accession>
<evidence type="ECO:0000256" key="1">
    <source>
        <dbReference type="SAM" id="Coils"/>
    </source>
</evidence>
<proteinExistence type="predicted"/>
<feature type="coiled-coil region" evidence="1">
    <location>
        <begin position="2"/>
        <end position="36"/>
    </location>
</feature>
<dbReference type="AlphaFoldDB" id="A0A1X7U8W3"/>
<organism evidence="2">
    <name type="scientific">Amphimedon queenslandica</name>
    <name type="common">Sponge</name>
    <dbReference type="NCBI Taxonomy" id="400682"/>
    <lineage>
        <taxon>Eukaryota</taxon>
        <taxon>Metazoa</taxon>
        <taxon>Porifera</taxon>
        <taxon>Demospongiae</taxon>
        <taxon>Heteroscleromorpha</taxon>
        <taxon>Haplosclerida</taxon>
        <taxon>Niphatidae</taxon>
        <taxon>Amphimedon</taxon>
    </lineage>
</organism>
<reference evidence="2" key="1">
    <citation type="submission" date="2017-05" db="UniProtKB">
        <authorList>
            <consortium name="EnsemblMetazoa"/>
        </authorList>
    </citation>
    <scope>IDENTIFICATION</scope>
</reference>
<evidence type="ECO:0000313" key="2">
    <source>
        <dbReference type="EnsemblMetazoa" id="Aqu2.1.24200_001"/>
    </source>
</evidence>
<sequence>MAERLEELLAAVNDSRTAMEQQIKEIREDIKKNKEEVADTVVKHVKRTLPLEFKRKGNEKQFRFNEGVLEKIEEAAAELKTIAIPDGAATLAVPVNVLEKSKQAIKEGMDAIQERQKLICIADHSDYGWDVVQEYISDELVADSDDEKKLSKAEKAAEMKCQKKKKAAAYRGGRNSVTLQQSEI</sequence>
<keyword evidence="1" id="KW-0175">Coiled coil</keyword>